<dbReference type="EMBL" id="JBHSGN010000032">
    <property type="protein sequence ID" value="MFC4672851.1"/>
    <property type="molecule type" value="Genomic_DNA"/>
</dbReference>
<organism evidence="1 2">
    <name type="scientific">Dysgonomonas termitidis</name>
    <dbReference type="NCBI Taxonomy" id="1516126"/>
    <lineage>
        <taxon>Bacteria</taxon>
        <taxon>Pseudomonadati</taxon>
        <taxon>Bacteroidota</taxon>
        <taxon>Bacteroidia</taxon>
        <taxon>Bacteroidales</taxon>
        <taxon>Dysgonomonadaceae</taxon>
        <taxon>Dysgonomonas</taxon>
    </lineage>
</organism>
<accession>A0ABV9KSC7</accession>
<evidence type="ECO:0000313" key="2">
    <source>
        <dbReference type="Proteomes" id="UP001596023"/>
    </source>
</evidence>
<keyword evidence="2" id="KW-1185">Reference proteome</keyword>
<protein>
    <submittedName>
        <fullName evidence="1">Uncharacterized protein</fullName>
    </submittedName>
</protein>
<reference evidence="2" key="1">
    <citation type="journal article" date="2019" name="Int. J. Syst. Evol. Microbiol.">
        <title>The Global Catalogue of Microorganisms (GCM) 10K type strain sequencing project: providing services to taxonomists for standard genome sequencing and annotation.</title>
        <authorList>
            <consortium name="The Broad Institute Genomics Platform"/>
            <consortium name="The Broad Institute Genome Sequencing Center for Infectious Disease"/>
            <person name="Wu L."/>
            <person name="Ma J."/>
        </authorList>
    </citation>
    <scope>NUCLEOTIDE SEQUENCE [LARGE SCALE GENOMIC DNA]</scope>
    <source>
        <strain evidence="2">CCUG 66188</strain>
    </source>
</reference>
<sequence length="587" mass="68585">MYYEDLTPPEKITVDINLDGLANGETVYIYRKTKVSCNADLKGKTLLKYEVKLGDKDLNLPGSGILYLDPSDYGGVEELNLTINVELKTGTHSIAEHLGLEKYLGSFKYKIKFIHYADLSLKFENTITQDRNLKVSWKPLDLQQLQVSKYEVYKLNGYEETLLSTITDPKDPFFVDESHVLGKQDYLILTYFENNKIEKLWDYHTVQIEYPSGGLDSEPIGFDKIKVWWKKHMYNCNYALELEDGTIIDCKGNTEAEISKTYNFPIYKDIKLHIYPANYTGNISSTAYSTQLLQSSRVKDIYLSGEIAYDLKHKELYVKDQYVLYAVDITTMKTIPDRYVNTGFDWDWSREYMYYSEYFEKLFYITRDYKINIYDRNMKLQSYINWGGVTLNNLSVLHARKDGKLIFGYTDPDGYWTNVYNLSNNQLMYREGPDILRNYAKRSMSKDGTYLSVSEDNYIQIFSFDNIEMLNVNSISTYPINFEECIFSKVDDEELYIVEKEQFYRMNALTKNKTAYIAGKFMTEDPFTGNVAYIKNDNILVILSPDLNEEIYSIPVSRVWDLRLFDNILTTSKSGVLYYVDLKPYIE</sequence>
<name>A0ABV9KSC7_9BACT</name>
<dbReference type="Proteomes" id="UP001596023">
    <property type="component" value="Unassembled WGS sequence"/>
</dbReference>
<comment type="caution">
    <text evidence="1">The sequence shown here is derived from an EMBL/GenBank/DDBJ whole genome shotgun (WGS) entry which is preliminary data.</text>
</comment>
<proteinExistence type="predicted"/>
<dbReference type="SUPFAM" id="SSF69322">
    <property type="entry name" value="Tricorn protease domain 2"/>
    <property type="match status" value="1"/>
</dbReference>
<gene>
    <name evidence="1" type="ORF">ACFO6W_04005</name>
</gene>
<evidence type="ECO:0000313" key="1">
    <source>
        <dbReference type="EMBL" id="MFC4672851.1"/>
    </source>
</evidence>